<reference evidence="1" key="1">
    <citation type="submission" date="2024-01" db="EMBL/GenBank/DDBJ databases">
        <authorList>
            <person name="Webb A."/>
        </authorList>
    </citation>
    <scope>NUCLEOTIDE SEQUENCE</scope>
    <source>
        <strain evidence="1">Pm1</strain>
    </source>
</reference>
<dbReference type="Proteomes" id="UP001162060">
    <property type="component" value="Unassembled WGS sequence"/>
</dbReference>
<sequence>MAKDPVSCIKLTDTTRTKSLACAQGKQAKQAQSKMDNGINSPIDVIGGVL</sequence>
<organism evidence="1 2">
    <name type="scientific">Peronospora matthiolae</name>
    <dbReference type="NCBI Taxonomy" id="2874970"/>
    <lineage>
        <taxon>Eukaryota</taxon>
        <taxon>Sar</taxon>
        <taxon>Stramenopiles</taxon>
        <taxon>Oomycota</taxon>
        <taxon>Peronosporomycetes</taxon>
        <taxon>Peronosporales</taxon>
        <taxon>Peronosporaceae</taxon>
        <taxon>Peronospora</taxon>
    </lineage>
</organism>
<dbReference type="AlphaFoldDB" id="A0AAV1TIK6"/>
<name>A0AAV1TIK6_9STRA</name>
<proteinExistence type="predicted"/>
<gene>
    <name evidence="1" type="ORF">PM001_LOCUS7345</name>
</gene>
<accession>A0AAV1TIK6</accession>
<dbReference type="EMBL" id="CAKLBY020000058">
    <property type="protein sequence ID" value="CAK7921844.1"/>
    <property type="molecule type" value="Genomic_DNA"/>
</dbReference>
<protein>
    <submittedName>
        <fullName evidence="1">Uncharacterized protein</fullName>
    </submittedName>
</protein>
<comment type="caution">
    <text evidence="1">The sequence shown here is derived from an EMBL/GenBank/DDBJ whole genome shotgun (WGS) entry which is preliminary data.</text>
</comment>
<evidence type="ECO:0000313" key="1">
    <source>
        <dbReference type="EMBL" id="CAK7921844.1"/>
    </source>
</evidence>
<evidence type="ECO:0000313" key="2">
    <source>
        <dbReference type="Proteomes" id="UP001162060"/>
    </source>
</evidence>